<comment type="caution">
    <text evidence="1">The sequence shown here is derived from an EMBL/GenBank/DDBJ whole genome shotgun (WGS) entry which is preliminary data.</text>
</comment>
<dbReference type="GO" id="GO:0033104">
    <property type="term" value="C:type VI protein secretion system complex"/>
    <property type="evidence" value="ECO:0007669"/>
    <property type="project" value="InterPro"/>
</dbReference>
<reference evidence="1 2" key="1">
    <citation type="submission" date="2016-05" db="EMBL/GenBank/DDBJ databases">
        <title>Draft Genome Sequence of Algibacter sp. Strain SK-16 Isolated from the Surface Water of Aburatsubo Inlet.</title>
        <authorList>
            <person name="Wong S.-K."/>
            <person name="Yoshizawa S."/>
            <person name="Nakajima Y."/>
            <person name="Ogura Y."/>
            <person name="Tetsuya H."/>
            <person name="Hamasaki K."/>
        </authorList>
    </citation>
    <scope>NUCLEOTIDE SEQUENCE [LARGE SCALE GENOMIC DNA]</scope>
    <source>
        <strain evidence="1 2">SK-16</strain>
    </source>
</reference>
<keyword evidence="2" id="KW-1185">Reference proteome</keyword>
<dbReference type="Pfam" id="PF17642">
    <property type="entry name" value="TssD"/>
    <property type="match status" value="1"/>
</dbReference>
<dbReference type="STRING" id="1849968.A8C32_03770"/>
<dbReference type="RefSeq" id="WP_069830085.1">
    <property type="nucleotide sequence ID" value="NZ_MDJD01000034.1"/>
</dbReference>
<dbReference type="OrthoDB" id="955509at2"/>
<protein>
    <submittedName>
        <fullName evidence="1">Type VI secretion system needle protein Hcp</fullName>
    </submittedName>
</protein>
<gene>
    <name evidence="1" type="ORF">A8C32_03770</name>
</gene>
<accession>A0A1E5TB36</accession>
<organism evidence="1 2">
    <name type="scientific">Flavivirga aquatica</name>
    <dbReference type="NCBI Taxonomy" id="1849968"/>
    <lineage>
        <taxon>Bacteria</taxon>
        <taxon>Pseudomonadati</taxon>
        <taxon>Bacteroidota</taxon>
        <taxon>Flavobacteriia</taxon>
        <taxon>Flavobacteriales</taxon>
        <taxon>Flavobacteriaceae</taxon>
        <taxon>Flavivirga</taxon>
    </lineage>
</organism>
<dbReference type="EMBL" id="MDJD01000034">
    <property type="protein sequence ID" value="OEK08579.1"/>
    <property type="molecule type" value="Genomic_DNA"/>
</dbReference>
<proteinExistence type="predicted"/>
<dbReference type="Proteomes" id="UP000095713">
    <property type="component" value="Unassembled WGS sequence"/>
</dbReference>
<sequence>MGSFRASLELGGKEFDVLYSEYAFSRDTDKKGKVSSNVYGGRVTLEIESTEDTSVIEAMLNSQFKSVDGKIVYKKTEEDAKMKEIEFKNSYLVYYKEILDVNGDVPMKLRFTVSAEQILIGNASIDNRWPKA</sequence>
<evidence type="ECO:0000313" key="1">
    <source>
        <dbReference type="EMBL" id="OEK08579.1"/>
    </source>
</evidence>
<dbReference type="AlphaFoldDB" id="A0A1E5TB36"/>
<dbReference type="InterPro" id="IPR041408">
    <property type="entry name" value="Hcp_Tssd"/>
</dbReference>
<evidence type="ECO:0000313" key="2">
    <source>
        <dbReference type="Proteomes" id="UP000095713"/>
    </source>
</evidence>
<name>A0A1E5TB36_9FLAO</name>